<evidence type="ECO:0000313" key="9">
    <source>
        <dbReference type="EMBL" id="SUB57800.1"/>
    </source>
</evidence>
<keyword evidence="6 8" id="KW-1133">Transmembrane helix</keyword>
<evidence type="ECO:0000256" key="7">
    <source>
        <dbReference type="ARBA" id="ARBA00023136"/>
    </source>
</evidence>
<keyword evidence="8" id="KW-0769">Symport</keyword>
<evidence type="ECO:0000313" key="10">
    <source>
        <dbReference type="Proteomes" id="UP000255517"/>
    </source>
</evidence>
<protein>
    <submittedName>
        <fullName evidence="9">Na+/alanine symporter</fullName>
    </submittedName>
</protein>
<sequence>MKFLDILINLANWFWGPPILILLVGGGLYLTIRLGFFQFRYFGYILKQTFGGMFKKSDGEGSVSAFAAAATALASCIGGANIVGVPVAIALGGPGAVFWMWVTALVGMATKFTEITLGIKYREKNEKGEFVGGAMYYLKNSPLPFLGPLFAFFLMIEIAPSISTQTLTFIQNVELLGISKYVGLGIFFIIVGAIVFGGLKGVARFCEIAVPFMAAFYILGGLVVIAFNLKHVPGAFATIFAHAFSPAAAVGGFSGAAVAQAMRNGIARGCYSNEAGMGTSTIAHASATVEIPAQQGLWAVFEIFVDTIIVCTVTAIVVLVSGVWTEIPSDLAATMPAQAFGAALGAGFGSTIVSVCLLLFVITTVVAIIFFGEKQAEFLFGHTVAIICRCVYMVFIVLGVVFNLETAYSLLDFLLGLVVITNMIGVLLMGGQAVEMKNQYFKDPKYYPKANK</sequence>
<feature type="transmembrane region" description="Helical" evidence="8">
    <location>
        <begin position="20"/>
        <end position="42"/>
    </location>
</feature>
<keyword evidence="7 8" id="KW-0472">Membrane</keyword>
<dbReference type="Proteomes" id="UP000255517">
    <property type="component" value="Unassembled WGS sequence"/>
</dbReference>
<dbReference type="Pfam" id="PF01235">
    <property type="entry name" value="Na_Ala_symp"/>
    <property type="match status" value="1"/>
</dbReference>
<evidence type="ECO:0000256" key="8">
    <source>
        <dbReference type="RuleBase" id="RU363064"/>
    </source>
</evidence>
<reference evidence="9 10" key="1">
    <citation type="submission" date="2018-06" db="EMBL/GenBank/DDBJ databases">
        <authorList>
            <consortium name="Pathogen Informatics"/>
            <person name="Doyle S."/>
        </authorList>
    </citation>
    <scope>NUCLEOTIDE SEQUENCE [LARGE SCALE GENOMIC DNA]</scope>
    <source>
        <strain evidence="9 10">NCTC13149</strain>
    </source>
</reference>
<feature type="transmembrane region" description="Helical" evidence="8">
    <location>
        <begin position="303"/>
        <end position="324"/>
    </location>
</feature>
<dbReference type="GO" id="GO:0005886">
    <property type="term" value="C:plasma membrane"/>
    <property type="evidence" value="ECO:0007669"/>
    <property type="project" value="UniProtKB-SubCell"/>
</dbReference>
<dbReference type="OrthoDB" id="9804874at2"/>
<dbReference type="EMBL" id="UGSZ01000001">
    <property type="protein sequence ID" value="SUB57800.1"/>
    <property type="molecule type" value="Genomic_DNA"/>
</dbReference>
<keyword evidence="5 8" id="KW-0812">Transmembrane</keyword>
<dbReference type="NCBIfam" id="TIGR00835">
    <property type="entry name" value="agcS"/>
    <property type="match status" value="1"/>
</dbReference>
<gene>
    <name evidence="9" type="ORF">NCTC13149_01657</name>
</gene>
<dbReference type="Gene3D" id="1.20.1740.10">
    <property type="entry name" value="Amino acid/polyamine transporter I"/>
    <property type="match status" value="1"/>
</dbReference>
<feature type="transmembrane region" description="Helical" evidence="8">
    <location>
        <begin position="145"/>
        <end position="163"/>
    </location>
</feature>
<feature type="transmembrane region" description="Helical" evidence="8">
    <location>
        <begin position="344"/>
        <end position="371"/>
    </location>
</feature>
<evidence type="ECO:0000256" key="4">
    <source>
        <dbReference type="ARBA" id="ARBA00022475"/>
    </source>
</evidence>
<feature type="transmembrane region" description="Helical" evidence="8">
    <location>
        <begin position="175"/>
        <end position="196"/>
    </location>
</feature>
<accession>A0A379C6A3</accession>
<feature type="transmembrane region" description="Helical" evidence="8">
    <location>
        <begin position="208"/>
        <end position="229"/>
    </location>
</feature>
<feature type="transmembrane region" description="Helical" evidence="8">
    <location>
        <begin position="408"/>
        <end position="429"/>
    </location>
</feature>
<dbReference type="PROSITE" id="PS00873">
    <property type="entry name" value="NA_ALANINE_SYMP"/>
    <property type="match status" value="1"/>
</dbReference>
<dbReference type="PRINTS" id="PR00175">
    <property type="entry name" value="NAALASMPORT"/>
</dbReference>
<proteinExistence type="inferred from homology"/>
<evidence type="ECO:0000256" key="6">
    <source>
        <dbReference type="ARBA" id="ARBA00022989"/>
    </source>
</evidence>
<dbReference type="GO" id="GO:0005283">
    <property type="term" value="F:amino acid:sodium symporter activity"/>
    <property type="evidence" value="ECO:0007669"/>
    <property type="project" value="InterPro"/>
</dbReference>
<evidence type="ECO:0000256" key="5">
    <source>
        <dbReference type="ARBA" id="ARBA00022692"/>
    </source>
</evidence>
<keyword evidence="3 8" id="KW-0813">Transport</keyword>
<dbReference type="AlphaFoldDB" id="A0A379C6A3"/>
<dbReference type="RefSeq" id="WP_019035025.1">
    <property type="nucleotide sequence ID" value="NZ_UGSZ01000001.1"/>
</dbReference>
<name>A0A379C6A3_9FIRM</name>
<comment type="subcellular location">
    <subcellularLocation>
        <location evidence="1 8">Cell membrane</location>
        <topology evidence="1 8">Multi-pass membrane protein</topology>
    </subcellularLocation>
</comment>
<dbReference type="InterPro" id="IPR001463">
    <property type="entry name" value="Na/Ala_symport"/>
</dbReference>
<feature type="transmembrane region" description="Helical" evidence="8">
    <location>
        <begin position="97"/>
        <end position="117"/>
    </location>
</feature>
<keyword evidence="4 8" id="KW-1003">Cell membrane</keyword>
<feature type="transmembrane region" description="Helical" evidence="8">
    <location>
        <begin position="63"/>
        <end position="91"/>
    </location>
</feature>
<organism evidence="9 10">
    <name type="scientific">Peptoniphilus lacrimalis</name>
    <dbReference type="NCBI Taxonomy" id="33031"/>
    <lineage>
        <taxon>Bacteria</taxon>
        <taxon>Bacillati</taxon>
        <taxon>Bacillota</taxon>
        <taxon>Tissierellia</taxon>
        <taxon>Tissierellales</taxon>
        <taxon>Peptoniphilaceae</taxon>
        <taxon>Peptoniphilus</taxon>
    </lineage>
</organism>
<evidence type="ECO:0000256" key="2">
    <source>
        <dbReference type="ARBA" id="ARBA00009261"/>
    </source>
</evidence>
<feature type="transmembrane region" description="Helical" evidence="8">
    <location>
        <begin position="235"/>
        <end position="259"/>
    </location>
</feature>
<comment type="similarity">
    <text evidence="2 8">Belongs to the alanine or glycine:cation symporter (AGCS) (TC 2.A.25) family.</text>
</comment>
<feature type="transmembrane region" description="Helical" evidence="8">
    <location>
        <begin position="378"/>
        <end position="402"/>
    </location>
</feature>
<evidence type="ECO:0000256" key="1">
    <source>
        <dbReference type="ARBA" id="ARBA00004651"/>
    </source>
</evidence>
<dbReference type="PANTHER" id="PTHR30330:SF3">
    <property type="entry name" value="TRANSCRIPTIONAL REGULATOR, LRP FAMILY"/>
    <property type="match status" value="1"/>
</dbReference>
<evidence type="ECO:0000256" key="3">
    <source>
        <dbReference type="ARBA" id="ARBA00022448"/>
    </source>
</evidence>
<dbReference type="PANTHER" id="PTHR30330">
    <property type="entry name" value="AGSS FAMILY TRANSPORTER, SODIUM-ALANINE"/>
    <property type="match status" value="1"/>
</dbReference>